<organism evidence="2 3">
    <name type="scientific">Rubroshorea leprosula</name>
    <dbReference type="NCBI Taxonomy" id="152421"/>
    <lineage>
        <taxon>Eukaryota</taxon>
        <taxon>Viridiplantae</taxon>
        <taxon>Streptophyta</taxon>
        <taxon>Embryophyta</taxon>
        <taxon>Tracheophyta</taxon>
        <taxon>Spermatophyta</taxon>
        <taxon>Magnoliopsida</taxon>
        <taxon>eudicotyledons</taxon>
        <taxon>Gunneridae</taxon>
        <taxon>Pentapetalae</taxon>
        <taxon>rosids</taxon>
        <taxon>malvids</taxon>
        <taxon>Malvales</taxon>
        <taxon>Dipterocarpaceae</taxon>
        <taxon>Rubroshorea</taxon>
    </lineage>
</organism>
<dbReference type="Gene3D" id="3.30.420.10">
    <property type="entry name" value="Ribonuclease H-like superfamily/Ribonuclease H"/>
    <property type="match status" value="1"/>
</dbReference>
<dbReference type="InterPro" id="IPR053151">
    <property type="entry name" value="RNase_H-like"/>
</dbReference>
<proteinExistence type="predicted"/>
<accession>A0AAV5HWD3</accession>
<reference evidence="2 3" key="1">
    <citation type="journal article" date="2021" name="Commun. Biol.">
        <title>The genome of Shorea leprosula (Dipterocarpaceae) highlights the ecological relevance of drought in aseasonal tropical rainforests.</title>
        <authorList>
            <person name="Ng K.K.S."/>
            <person name="Kobayashi M.J."/>
            <person name="Fawcett J.A."/>
            <person name="Hatakeyama M."/>
            <person name="Paape T."/>
            <person name="Ng C.H."/>
            <person name="Ang C.C."/>
            <person name="Tnah L.H."/>
            <person name="Lee C.T."/>
            <person name="Nishiyama T."/>
            <person name="Sese J."/>
            <person name="O'Brien M.J."/>
            <person name="Copetti D."/>
            <person name="Mohd Noor M.I."/>
            <person name="Ong R.C."/>
            <person name="Putra M."/>
            <person name="Sireger I.Z."/>
            <person name="Indrioko S."/>
            <person name="Kosugi Y."/>
            <person name="Izuno A."/>
            <person name="Isagi Y."/>
            <person name="Lee S.L."/>
            <person name="Shimizu K.K."/>
        </authorList>
    </citation>
    <scope>NUCLEOTIDE SEQUENCE [LARGE SCALE GENOMIC DNA]</scope>
    <source>
        <strain evidence="2">214</strain>
    </source>
</reference>
<dbReference type="SUPFAM" id="SSF53098">
    <property type="entry name" value="Ribonuclease H-like"/>
    <property type="match status" value="1"/>
</dbReference>
<dbReference type="Proteomes" id="UP001054252">
    <property type="component" value="Unassembled WGS sequence"/>
</dbReference>
<gene>
    <name evidence="2" type="ORF">SLEP1_g4283</name>
</gene>
<protein>
    <recommendedName>
        <fullName evidence="1">RNase H type-1 domain-containing protein</fullName>
    </recommendedName>
</protein>
<dbReference type="GO" id="GO:0003676">
    <property type="term" value="F:nucleic acid binding"/>
    <property type="evidence" value="ECO:0007669"/>
    <property type="project" value="InterPro"/>
</dbReference>
<dbReference type="PANTHER" id="PTHR47723">
    <property type="entry name" value="OS05G0353850 PROTEIN"/>
    <property type="match status" value="1"/>
</dbReference>
<dbReference type="GO" id="GO:0004523">
    <property type="term" value="F:RNA-DNA hybrid ribonuclease activity"/>
    <property type="evidence" value="ECO:0007669"/>
    <property type="project" value="InterPro"/>
</dbReference>
<evidence type="ECO:0000313" key="2">
    <source>
        <dbReference type="EMBL" id="GKU90274.1"/>
    </source>
</evidence>
<dbReference type="AlphaFoldDB" id="A0AAV5HWD3"/>
<evidence type="ECO:0000313" key="3">
    <source>
        <dbReference type="Proteomes" id="UP001054252"/>
    </source>
</evidence>
<dbReference type="PANTHER" id="PTHR47723:SF19">
    <property type="entry name" value="POLYNUCLEOTIDYL TRANSFERASE, RIBONUCLEASE H-LIKE SUPERFAMILY PROTEIN"/>
    <property type="match status" value="1"/>
</dbReference>
<dbReference type="CDD" id="cd06222">
    <property type="entry name" value="RNase_H_like"/>
    <property type="match status" value="1"/>
</dbReference>
<feature type="domain" description="RNase H type-1" evidence="1">
    <location>
        <begin position="191"/>
        <end position="265"/>
    </location>
</feature>
<comment type="caution">
    <text evidence="2">The sequence shown here is derived from an EMBL/GenBank/DDBJ whole genome shotgun (WGS) entry which is preliminary data.</text>
</comment>
<dbReference type="InterPro" id="IPR036397">
    <property type="entry name" value="RNaseH_sf"/>
</dbReference>
<dbReference type="InterPro" id="IPR002156">
    <property type="entry name" value="RNaseH_domain"/>
</dbReference>
<dbReference type="InterPro" id="IPR012337">
    <property type="entry name" value="RNaseH-like_sf"/>
</dbReference>
<dbReference type="EMBL" id="BPVZ01000004">
    <property type="protein sequence ID" value="GKU90274.1"/>
    <property type="molecule type" value="Genomic_DNA"/>
</dbReference>
<keyword evidence="3" id="KW-1185">Reference proteome</keyword>
<dbReference type="Pfam" id="PF13456">
    <property type="entry name" value="RVT_3"/>
    <property type="match status" value="1"/>
</dbReference>
<dbReference type="InterPro" id="IPR044730">
    <property type="entry name" value="RNase_H-like_dom_plant"/>
</dbReference>
<sequence length="265" mass="29922">MNRRFLWGSDVASKPHLVNWSTVCLPRDYGGLGLRWSVSSGQRIKLWQDVWVGDTPLLEHAASELLPKSIVEKVLATLISAFGRQHDKVFWNGSSTDLHAWLKHNAERSLASGAPFPSWNIYFLSAIWTIWKSRNAVIFYGKKIPPHALQQHIYRLAIDTSMALTSNVLAPCRVPRWVRWYPPDFPFLKLNTDGAMNHTTGRAITDGLIRDHGGQWIHGFTVNIGPQSSFMAELWPCRAGLQLASMLGVTHLTLEMDSLMAIRLI</sequence>
<evidence type="ECO:0000259" key="1">
    <source>
        <dbReference type="Pfam" id="PF13456"/>
    </source>
</evidence>
<name>A0AAV5HWD3_9ROSI</name>